<keyword evidence="2" id="KW-1185">Reference proteome</keyword>
<proteinExistence type="predicted"/>
<evidence type="ECO:0000313" key="2">
    <source>
        <dbReference type="Proteomes" id="UP000219167"/>
    </source>
</evidence>
<accession>A0A285UC17</accession>
<sequence>MKANGYGRFIQKIVINVAPTDLDAVSQKLGIPAEEEIGDPLTRRLIWTRLTRQLGNDEDVVFDLWMELGHLADKTEWQIDWEASDY</sequence>
<dbReference type="AlphaFoldDB" id="A0A285UC17"/>
<name>A0A285UC17_9HYPH</name>
<dbReference type="OrthoDB" id="8451994at2"/>
<dbReference type="EMBL" id="OBQD01000005">
    <property type="protein sequence ID" value="SOC38116.1"/>
    <property type="molecule type" value="Genomic_DNA"/>
</dbReference>
<protein>
    <submittedName>
        <fullName evidence="1">Uncharacterized protein</fullName>
    </submittedName>
</protein>
<reference evidence="1 2" key="1">
    <citation type="submission" date="2017-08" db="EMBL/GenBank/DDBJ databases">
        <authorList>
            <person name="de Groot N.N."/>
        </authorList>
    </citation>
    <scope>NUCLEOTIDE SEQUENCE [LARGE SCALE GENOMIC DNA]</scope>
    <source>
        <strain evidence="1 2">JC85</strain>
    </source>
</reference>
<dbReference type="Proteomes" id="UP000219167">
    <property type="component" value="Unassembled WGS sequence"/>
</dbReference>
<dbReference type="RefSeq" id="WP_097138109.1">
    <property type="nucleotide sequence ID" value="NZ_OBQD01000005.1"/>
</dbReference>
<evidence type="ECO:0000313" key="1">
    <source>
        <dbReference type="EMBL" id="SOC38116.1"/>
    </source>
</evidence>
<gene>
    <name evidence="1" type="ORF">SAMN05892877_10513</name>
</gene>
<organism evidence="1 2">
    <name type="scientific">Rhizobium subbaraonis</name>
    <dbReference type="NCBI Taxonomy" id="908946"/>
    <lineage>
        <taxon>Bacteria</taxon>
        <taxon>Pseudomonadati</taxon>
        <taxon>Pseudomonadota</taxon>
        <taxon>Alphaproteobacteria</taxon>
        <taxon>Hyphomicrobiales</taxon>
        <taxon>Rhizobiaceae</taxon>
        <taxon>Rhizobium/Agrobacterium group</taxon>
        <taxon>Rhizobium</taxon>
    </lineage>
</organism>